<dbReference type="EMBL" id="BAAADU010000002">
    <property type="protein sequence ID" value="GAA0647467.1"/>
    <property type="molecule type" value="Genomic_DNA"/>
</dbReference>
<keyword evidence="1" id="KW-1133">Transmembrane helix</keyword>
<accession>A0AAV3SZP1</accession>
<name>A0AAV3SZP1_9EURY</name>
<evidence type="ECO:0000313" key="2">
    <source>
        <dbReference type="EMBL" id="GAA0647467.1"/>
    </source>
</evidence>
<comment type="caution">
    <text evidence="2">The sequence shown here is derived from an EMBL/GenBank/DDBJ whole genome shotgun (WGS) entry which is preliminary data.</text>
</comment>
<gene>
    <name evidence="2" type="ORF">GCM10009019_07390</name>
</gene>
<sequence>MLGSAVSVSVYDLVLVGVPLFLLAGVVLGQAVGASVTASVSAGSLGALALVAYGLFGAPPRAT</sequence>
<dbReference type="Pfam" id="PF26047">
    <property type="entry name" value="DUF8015"/>
    <property type="match status" value="1"/>
</dbReference>
<organism evidence="2 3">
    <name type="scientific">Salarchaeum japonicum</name>
    <dbReference type="NCBI Taxonomy" id="555573"/>
    <lineage>
        <taxon>Archaea</taxon>
        <taxon>Methanobacteriati</taxon>
        <taxon>Methanobacteriota</taxon>
        <taxon>Stenosarchaea group</taxon>
        <taxon>Halobacteria</taxon>
        <taxon>Halobacteriales</taxon>
        <taxon>Halobacteriaceae</taxon>
    </lineage>
</organism>
<dbReference type="Proteomes" id="UP001500194">
    <property type="component" value="Unassembled WGS sequence"/>
</dbReference>
<reference evidence="2 3" key="1">
    <citation type="journal article" date="2019" name="Int. J. Syst. Evol. Microbiol.">
        <title>The Global Catalogue of Microorganisms (GCM) 10K type strain sequencing project: providing services to taxonomists for standard genome sequencing and annotation.</title>
        <authorList>
            <consortium name="The Broad Institute Genomics Platform"/>
            <consortium name="The Broad Institute Genome Sequencing Center for Infectious Disease"/>
            <person name="Wu L."/>
            <person name="Ma J."/>
        </authorList>
    </citation>
    <scope>NUCLEOTIDE SEQUENCE [LARGE SCALE GENOMIC DNA]</scope>
    <source>
        <strain evidence="2 3">JCM 16327</strain>
    </source>
</reference>
<keyword evidence="1" id="KW-0472">Membrane</keyword>
<keyword evidence="1" id="KW-0812">Transmembrane</keyword>
<proteinExistence type="predicted"/>
<evidence type="ECO:0000256" key="1">
    <source>
        <dbReference type="SAM" id="Phobius"/>
    </source>
</evidence>
<dbReference type="InterPro" id="IPR058328">
    <property type="entry name" value="DUF8015"/>
</dbReference>
<dbReference type="AlphaFoldDB" id="A0AAV3SZP1"/>
<feature type="transmembrane region" description="Helical" evidence="1">
    <location>
        <begin position="39"/>
        <end position="58"/>
    </location>
</feature>
<evidence type="ECO:0000313" key="3">
    <source>
        <dbReference type="Proteomes" id="UP001500194"/>
    </source>
</evidence>
<protein>
    <submittedName>
        <fullName evidence="2">Uncharacterized protein</fullName>
    </submittedName>
</protein>
<keyword evidence="3" id="KW-1185">Reference proteome</keyword>